<dbReference type="RefSeq" id="WP_281837257.1">
    <property type="nucleotide sequence ID" value="NZ_BSDY01000020.1"/>
</dbReference>
<dbReference type="CDD" id="cd00739">
    <property type="entry name" value="DHPS"/>
    <property type="match status" value="1"/>
</dbReference>
<dbReference type="NCBIfam" id="TIGR01496">
    <property type="entry name" value="DHPS"/>
    <property type="match status" value="1"/>
</dbReference>
<comment type="catalytic activity">
    <reaction evidence="1">
        <text>(7,8-dihydropterin-6-yl)methyl diphosphate + 4-aminobenzoate = 7,8-dihydropteroate + diphosphate</text>
        <dbReference type="Rhea" id="RHEA:19949"/>
        <dbReference type="ChEBI" id="CHEBI:17836"/>
        <dbReference type="ChEBI" id="CHEBI:17839"/>
        <dbReference type="ChEBI" id="CHEBI:33019"/>
        <dbReference type="ChEBI" id="CHEBI:72950"/>
        <dbReference type="EC" id="2.5.1.15"/>
    </reaction>
</comment>
<feature type="domain" description="Pterin-binding" evidence="13">
    <location>
        <begin position="24"/>
        <end position="277"/>
    </location>
</feature>
<dbReference type="EC" id="2.5.1.15" evidence="5 12"/>
<keyword evidence="7 12" id="KW-0808">Transferase</keyword>
<dbReference type="Pfam" id="PF00809">
    <property type="entry name" value="Pterin_bind"/>
    <property type="match status" value="1"/>
</dbReference>
<keyword evidence="10 12" id="KW-0289">Folate biosynthesis</keyword>
<dbReference type="PANTHER" id="PTHR20941">
    <property type="entry name" value="FOLATE SYNTHESIS PROTEINS"/>
    <property type="match status" value="1"/>
</dbReference>
<name>A0A9W6GNF1_9FUSO</name>
<dbReference type="GO" id="GO:0004156">
    <property type="term" value="F:dihydropteroate synthase activity"/>
    <property type="evidence" value="ECO:0007669"/>
    <property type="project" value="UniProtKB-EC"/>
</dbReference>
<dbReference type="GO" id="GO:0046656">
    <property type="term" value="P:folic acid biosynthetic process"/>
    <property type="evidence" value="ECO:0007669"/>
    <property type="project" value="UniProtKB-KW"/>
</dbReference>
<dbReference type="AlphaFoldDB" id="A0A9W6GNF1"/>
<reference evidence="14" key="1">
    <citation type="submission" date="2022-12" db="EMBL/GenBank/DDBJ databases">
        <title>Reference genome sequencing for broad-spectrum identification of bacterial and archaeal isolates by mass spectrometry.</title>
        <authorList>
            <person name="Sekiguchi Y."/>
            <person name="Tourlousse D.M."/>
        </authorList>
    </citation>
    <scope>NUCLEOTIDE SEQUENCE</scope>
    <source>
        <strain evidence="14">10succ1</strain>
    </source>
</reference>
<dbReference type="Proteomes" id="UP001144471">
    <property type="component" value="Unassembled WGS sequence"/>
</dbReference>
<dbReference type="InterPro" id="IPR011005">
    <property type="entry name" value="Dihydropteroate_synth-like_sf"/>
</dbReference>
<evidence type="ECO:0000256" key="1">
    <source>
        <dbReference type="ARBA" id="ARBA00000012"/>
    </source>
</evidence>
<comment type="caution">
    <text evidence="14">The sequence shown here is derived from an EMBL/GenBank/DDBJ whole genome shotgun (WGS) entry which is preliminary data.</text>
</comment>
<keyword evidence="9 12" id="KW-0460">Magnesium</keyword>
<evidence type="ECO:0000256" key="8">
    <source>
        <dbReference type="ARBA" id="ARBA00022723"/>
    </source>
</evidence>
<organism evidence="14 15">
    <name type="scientific">Propionigenium maris DSM 9537</name>
    <dbReference type="NCBI Taxonomy" id="1123000"/>
    <lineage>
        <taxon>Bacteria</taxon>
        <taxon>Fusobacteriati</taxon>
        <taxon>Fusobacteriota</taxon>
        <taxon>Fusobacteriia</taxon>
        <taxon>Fusobacteriales</taxon>
        <taxon>Fusobacteriaceae</taxon>
        <taxon>Propionigenium</taxon>
    </lineage>
</organism>
<dbReference type="InterPro" id="IPR045031">
    <property type="entry name" value="DHP_synth-like"/>
</dbReference>
<dbReference type="SUPFAM" id="SSF51717">
    <property type="entry name" value="Dihydropteroate synthetase-like"/>
    <property type="match status" value="1"/>
</dbReference>
<evidence type="ECO:0000313" key="15">
    <source>
        <dbReference type="Proteomes" id="UP001144471"/>
    </source>
</evidence>
<dbReference type="GO" id="GO:0046872">
    <property type="term" value="F:metal ion binding"/>
    <property type="evidence" value="ECO:0007669"/>
    <property type="project" value="UniProtKB-KW"/>
</dbReference>
<dbReference type="PROSITE" id="PS00793">
    <property type="entry name" value="DHPS_2"/>
    <property type="match status" value="1"/>
</dbReference>
<sequence>MVKREEMFESLTIGGREFDFNEKTYVMGILNITPDSFSDGGSYDGVEEAVRRAQEMVEEGAHIIDVGGESSRPGAEYVPEEEELSRVLPVIRRLAQEIDVPISIDTYKAGVAKACIQAGAHIINDISGFKGDPDMANVAARLGVPCILMHMRGTPKTMQDNLHYHSFMENLREELSESIEMAVEAGIEKKNIILDPGVGFSKSSDHNLEIIKNIKELKRMGYPLLVGASRKRFIGEILDATADERLEGSLAVAVVSSWEGAAILRVHDVKETVKALKVTDAIRNMRLKD</sequence>
<proteinExistence type="inferred from homology"/>
<evidence type="ECO:0000256" key="4">
    <source>
        <dbReference type="ARBA" id="ARBA00009503"/>
    </source>
</evidence>
<comment type="pathway">
    <text evidence="3 12">Cofactor biosynthesis; tetrahydrofolate biosynthesis; 7,8-dihydrofolate from 2-amino-4-hydroxy-6-hydroxymethyl-7,8-dihydropteridine diphosphate and 4-aminobenzoate: step 1/2.</text>
</comment>
<gene>
    <name evidence="14" type="primary">sul</name>
    <name evidence="14" type="ORF">PM10SUCC1_31060</name>
</gene>
<evidence type="ECO:0000256" key="2">
    <source>
        <dbReference type="ARBA" id="ARBA00001946"/>
    </source>
</evidence>
<dbReference type="PROSITE" id="PS50972">
    <property type="entry name" value="PTERIN_BINDING"/>
    <property type="match status" value="1"/>
</dbReference>
<dbReference type="FunFam" id="3.20.20.20:FF:000006">
    <property type="entry name" value="Dihydropteroate synthase"/>
    <property type="match status" value="1"/>
</dbReference>
<evidence type="ECO:0000256" key="10">
    <source>
        <dbReference type="ARBA" id="ARBA00022909"/>
    </source>
</evidence>
<evidence type="ECO:0000256" key="5">
    <source>
        <dbReference type="ARBA" id="ARBA00012458"/>
    </source>
</evidence>
<dbReference type="Gene3D" id="3.20.20.20">
    <property type="entry name" value="Dihydropteroate synthase-like"/>
    <property type="match status" value="1"/>
</dbReference>
<dbReference type="InterPro" id="IPR006390">
    <property type="entry name" value="DHP_synth_dom"/>
</dbReference>
<comment type="function">
    <text evidence="12">Catalyzes the condensation of para-aminobenzoate (pABA) with 6-hydroxymethyl-7,8-dihydropterin diphosphate (DHPt-PP) to form 7,8-dihydropteroate (H2Pte), the immediate precursor of folate derivatives.</text>
</comment>
<evidence type="ECO:0000256" key="6">
    <source>
        <dbReference type="ARBA" id="ARBA00016919"/>
    </source>
</evidence>
<comment type="cofactor">
    <cofactor evidence="2 12">
        <name>Mg(2+)</name>
        <dbReference type="ChEBI" id="CHEBI:18420"/>
    </cofactor>
</comment>
<evidence type="ECO:0000256" key="3">
    <source>
        <dbReference type="ARBA" id="ARBA00004763"/>
    </source>
</evidence>
<protein>
    <recommendedName>
        <fullName evidence="6 12">Dihydropteroate synthase</fullName>
        <shortName evidence="12">DHPS</shortName>
        <ecNumber evidence="5 12">2.5.1.15</ecNumber>
    </recommendedName>
    <alternativeName>
        <fullName evidence="11 12">Dihydropteroate pyrophosphorylase</fullName>
    </alternativeName>
</protein>
<evidence type="ECO:0000313" key="14">
    <source>
        <dbReference type="EMBL" id="GLI57592.1"/>
    </source>
</evidence>
<dbReference type="GO" id="GO:0046654">
    <property type="term" value="P:tetrahydrofolate biosynthetic process"/>
    <property type="evidence" value="ECO:0007669"/>
    <property type="project" value="TreeGrafter"/>
</dbReference>
<keyword evidence="8 12" id="KW-0479">Metal-binding</keyword>
<keyword evidence="15" id="KW-1185">Reference proteome</keyword>
<evidence type="ECO:0000259" key="13">
    <source>
        <dbReference type="PROSITE" id="PS50972"/>
    </source>
</evidence>
<evidence type="ECO:0000256" key="12">
    <source>
        <dbReference type="RuleBase" id="RU361205"/>
    </source>
</evidence>
<dbReference type="PANTHER" id="PTHR20941:SF1">
    <property type="entry name" value="FOLIC ACID SYNTHESIS PROTEIN FOL1"/>
    <property type="match status" value="1"/>
</dbReference>
<evidence type="ECO:0000256" key="11">
    <source>
        <dbReference type="ARBA" id="ARBA00030193"/>
    </source>
</evidence>
<evidence type="ECO:0000256" key="7">
    <source>
        <dbReference type="ARBA" id="ARBA00022679"/>
    </source>
</evidence>
<evidence type="ECO:0000256" key="9">
    <source>
        <dbReference type="ARBA" id="ARBA00022842"/>
    </source>
</evidence>
<accession>A0A9W6GNF1</accession>
<dbReference type="InterPro" id="IPR000489">
    <property type="entry name" value="Pterin-binding_dom"/>
</dbReference>
<dbReference type="PROSITE" id="PS00792">
    <property type="entry name" value="DHPS_1"/>
    <property type="match status" value="1"/>
</dbReference>
<comment type="similarity">
    <text evidence="4 12">Belongs to the DHPS family.</text>
</comment>
<dbReference type="EMBL" id="BSDY01000020">
    <property type="protein sequence ID" value="GLI57592.1"/>
    <property type="molecule type" value="Genomic_DNA"/>
</dbReference>